<dbReference type="InterPro" id="IPR057780">
    <property type="entry name" value="Beta-prop_Vps41"/>
</dbReference>
<evidence type="ECO:0000256" key="2">
    <source>
        <dbReference type="ARBA" id="ARBA00022927"/>
    </source>
</evidence>
<sequence length="1327" mass="147728">MSSPEEALALTRELEKRQATNHFPTLATRSGAKRDRPSLGSSLSDGSHVSKGHTEAGKTTADRHGDEAEAQRSDAQVEVDDDLRAFLDRQNDQQEVPQDQADAVEENGTDDAALSPDAPGDDVELELEMDYDTQTAINEDRTGSEDRIDTVLATSPTKHTRPPRWQSSTASEQAAAPTSAATHKRRALHRAGSSTASASKKRMTVLMDEEMPGDGLLTGASETDEDALDEEDEATDEDFDEDLEDDDGPHAEGDDDHTIGARPSRAATIPKPATDGRRRSSQLDSPATIARSKDADETEDLRSIAEDAKQPGSEEEEGSAGDEEKDESEEESDVEDDDDSDEEVEPSLKYARVKGSASDILAKDSASAFAVSPRFLALGTHGGMVYILDVEGNLIKGFRSHTASILAIDIDTTCEFVASASMDGMVSVSALSTSEQYVFDFKRPMRCISLEPNFGRKSTRALVCGGMAGALVQREKSWFGHKEVVLHAGEGPIYTTQWRSNLIAWANDRGVRIYDTNTHQRISFISAPSADVRADLHRCSLYWQDDRTLLVAWADHIKIAKVKERKPAQTSALGSQQPQFYVEISAIFKLDCMISGIAPYGLDYLVLAYITDDEDGADGSGFSDHRDVQKRGAALRPELRIISRAGEELSSDVLSLNGFSRFQCNDYLLVPSEEARAYSAALMAKKRVKSDPEASTYYVISPKDVVVSRPRDDRDHVEWLLDRRKYEAALVKVEAMGKTAAKENGFDAEEIGKKYLNWLVDEDRFDQAAKVASKILGRNVQAWEDWIFLFVEKGRLGTAIPFIPTSDPTLSGLVYDMILAHFLQHDPKMLLETIREWPAEIYSTQAVVLAIEDRLSRERSSTLLMECLAELFIRNRQPSKALPYFLRLRRPNVFDLIRDNNLFTAVQDQALLLIEFEEDIRSRNEKDEQGQQKRSVAPASKHGAAIELLVDHTHSIPIHRVIKQLESEPRFLYMYLDALFDRDPQQVTSLSDLQVKLYAEYEYPKLMAYLRAMSSFYSFERAFNICKEHDFVPEMVFLLGRVGDNKRALSLIIERLNDVERAIDFAKEQNDDDLWEDLLRYSETKPAFIRGLLENVGAEIDPIRLIRRIKNGLEIPGLKAALIKILHDFSLQISLLEGCDAILSHDNRLLSNELQRGQEYAQYCDGDTRCVTCKLPLLPKPASIVNGLAASVRAPAPAAAAGASPQSKTIIYLCGHAHHLHCLVPPANIPTIKERSVPLDLKATSTQAFAASPNVRKRWSHLDSRAASTVDAISPVELLGYGPQLRAEERQRAFEERLRYESRLRVLLRKGCPACRKEMLAASELAV</sequence>
<dbReference type="InterPro" id="IPR000547">
    <property type="entry name" value="Clathrin_H-chain/VPS_repeat"/>
</dbReference>
<feature type="compositionally biased region" description="Basic and acidic residues" evidence="4">
    <location>
        <begin position="82"/>
        <end position="92"/>
    </location>
</feature>
<gene>
    <name evidence="6" type="ORF">PFL1_04077</name>
</gene>
<dbReference type="InterPro" id="IPR015943">
    <property type="entry name" value="WD40/YVTN_repeat-like_dom_sf"/>
</dbReference>
<feature type="compositionally biased region" description="Acidic residues" evidence="4">
    <location>
        <begin position="222"/>
        <end position="247"/>
    </location>
</feature>
<dbReference type="Gene3D" id="2.130.10.10">
    <property type="entry name" value="YVTN repeat-like/Quinoprotein amine dehydrogenase"/>
    <property type="match status" value="1"/>
</dbReference>
<dbReference type="InterPro" id="IPR036322">
    <property type="entry name" value="WD40_repeat_dom_sf"/>
</dbReference>
<feature type="compositionally biased region" description="Low complexity" evidence="4">
    <location>
        <begin position="167"/>
        <end position="181"/>
    </location>
</feature>
<proteinExistence type="predicted"/>
<keyword evidence="1" id="KW-0813">Transport</keyword>
<dbReference type="Pfam" id="PF23556">
    <property type="entry name" value="TPR_Vps41"/>
    <property type="match status" value="1"/>
</dbReference>
<dbReference type="eggNOG" id="KOG2066">
    <property type="taxonomic scope" value="Eukaryota"/>
</dbReference>
<evidence type="ECO:0000313" key="6">
    <source>
        <dbReference type="EMBL" id="EPQ28250.1"/>
    </source>
</evidence>
<dbReference type="KEGG" id="pfp:PFL1_04077"/>
<keyword evidence="2" id="KW-0653">Protein transport</keyword>
<name>A0A061H8A3_9BASI</name>
<feature type="compositionally biased region" description="Basic and acidic residues" evidence="4">
    <location>
        <begin position="248"/>
        <end position="259"/>
    </location>
</feature>
<dbReference type="HOGENOM" id="CLU_001285_2_0_1"/>
<dbReference type="GO" id="GO:0030897">
    <property type="term" value="C:HOPS complex"/>
    <property type="evidence" value="ECO:0007669"/>
    <property type="project" value="TreeGrafter"/>
</dbReference>
<dbReference type="SMART" id="SM00299">
    <property type="entry name" value="CLH"/>
    <property type="match status" value="1"/>
</dbReference>
<dbReference type="InterPro" id="IPR011990">
    <property type="entry name" value="TPR-like_helical_dom_sf"/>
</dbReference>
<accession>A0A061H8A3</accession>
<organism evidence="6 7">
    <name type="scientific">Pseudozyma flocculosa PF-1</name>
    <dbReference type="NCBI Taxonomy" id="1277687"/>
    <lineage>
        <taxon>Eukaryota</taxon>
        <taxon>Fungi</taxon>
        <taxon>Dikarya</taxon>
        <taxon>Basidiomycota</taxon>
        <taxon>Ustilaginomycotina</taxon>
        <taxon>Ustilaginomycetes</taxon>
        <taxon>Ustilaginales</taxon>
        <taxon>Ustilaginaceae</taxon>
        <taxon>Pseudozyma</taxon>
    </lineage>
</organism>
<feature type="compositionally biased region" description="Acidic residues" evidence="4">
    <location>
        <begin position="119"/>
        <end position="131"/>
    </location>
</feature>
<dbReference type="GO" id="GO:0009267">
    <property type="term" value="P:cellular response to starvation"/>
    <property type="evidence" value="ECO:0007669"/>
    <property type="project" value="TreeGrafter"/>
</dbReference>
<feature type="compositionally biased region" description="Basic and acidic residues" evidence="4">
    <location>
        <begin position="291"/>
        <end position="309"/>
    </location>
</feature>
<feature type="region of interest" description="Disordered" evidence="4">
    <location>
        <begin position="1"/>
        <end position="346"/>
    </location>
</feature>
<reference evidence="6 7" key="1">
    <citation type="journal article" date="2013" name="Plant Cell">
        <title>The transition from a phytopathogenic smut ancestor to an anamorphic biocontrol agent deciphered by comparative whole-genome analysis.</title>
        <authorList>
            <person name="Lefebvre F."/>
            <person name="Joly D.L."/>
            <person name="Labbe C."/>
            <person name="Teichmann B."/>
            <person name="Linning R."/>
            <person name="Belzile F."/>
            <person name="Bakkeren G."/>
            <person name="Belanger R.R."/>
        </authorList>
    </citation>
    <scope>NUCLEOTIDE SEQUENCE [LARGE SCALE GENOMIC DNA]</scope>
    <source>
        <strain evidence="6 7">PF-1</strain>
    </source>
</reference>
<dbReference type="GO" id="GO:0016236">
    <property type="term" value="P:macroautophagy"/>
    <property type="evidence" value="ECO:0007669"/>
    <property type="project" value="TreeGrafter"/>
</dbReference>
<dbReference type="PROSITE" id="PS50236">
    <property type="entry name" value="CHCR"/>
    <property type="match status" value="1"/>
</dbReference>
<evidence type="ECO:0000313" key="7">
    <source>
        <dbReference type="Proteomes" id="UP000053664"/>
    </source>
</evidence>
<dbReference type="SUPFAM" id="SSF48371">
    <property type="entry name" value="ARM repeat"/>
    <property type="match status" value="1"/>
</dbReference>
<feature type="compositionally biased region" description="Basic and acidic residues" evidence="4">
    <location>
        <begin position="52"/>
        <end position="72"/>
    </location>
</feature>
<dbReference type="Proteomes" id="UP000053664">
    <property type="component" value="Unassembled WGS sequence"/>
</dbReference>
<feature type="compositionally biased region" description="Acidic residues" evidence="4">
    <location>
        <begin position="313"/>
        <end position="345"/>
    </location>
</feature>
<dbReference type="GeneID" id="19318184"/>
<dbReference type="GO" id="GO:0006623">
    <property type="term" value="P:protein targeting to vacuole"/>
    <property type="evidence" value="ECO:0007669"/>
    <property type="project" value="InterPro"/>
</dbReference>
<feature type="compositionally biased region" description="Basic and acidic residues" evidence="4">
    <location>
        <begin position="138"/>
        <end position="149"/>
    </location>
</feature>
<dbReference type="FunFam" id="1.25.40.10:FF:000350">
    <property type="entry name" value="Vacuolar protein sorting-associated protein 41 homolog"/>
    <property type="match status" value="1"/>
</dbReference>
<dbReference type="Gene3D" id="1.25.40.10">
    <property type="entry name" value="Tetratricopeptide repeat domain"/>
    <property type="match status" value="1"/>
</dbReference>
<feature type="repeat" description="CHCR" evidence="3">
    <location>
        <begin position="945"/>
        <end position="1091"/>
    </location>
</feature>
<dbReference type="FunFam" id="2.130.10.10:FF:000932">
    <property type="entry name" value="Related to Vacuolar assembly protein VPS41"/>
    <property type="match status" value="1"/>
</dbReference>
<protein>
    <recommendedName>
        <fullName evidence="5">Vps41 beta-propeller domain-containing protein</fullName>
    </recommendedName>
</protein>
<dbReference type="RefSeq" id="XP_007879792.1">
    <property type="nucleotide sequence ID" value="XM_007881601.1"/>
</dbReference>
<dbReference type="SUPFAM" id="SSF50978">
    <property type="entry name" value="WD40 repeat-like"/>
    <property type="match status" value="1"/>
</dbReference>
<feature type="domain" description="Vps41 beta-propeller" evidence="5">
    <location>
        <begin position="348"/>
        <end position="708"/>
    </location>
</feature>
<dbReference type="PANTHER" id="PTHR12616">
    <property type="entry name" value="VACUOLAR PROTEIN SORTING VPS41"/>
    <property type="match status" value="1"/>
</dbReference>
<evidence type="ECO:0000256" key="3">
    <source>
        <dbReference type="PROSITE-ProRule" id="PRU01006"/>
    </source>
</evidence>
<dbReference type="OrthoDB" id="244107at2759"/>
<dbReference type="InterPro" id="IPR016024">
    <property type="entry name" value="ARM-type_fold"/>
</dbReference>
<dbReference type="GO" id="GO:0034058">
    <property type="term" value="P:endosomal vesicle fusion"/>
    <property type="evidence" value="ECO:0007669"/>
    <property type="project" value="TreeGrafter"/>
</dbReference>
<dbReference type="GO" id="GO:0005770">
    <property type="term" value="C:late endosome"/>
    <property type="evidence" value="ECO:0007669"/>
    <property type="project" value="TreeGrafter"/>
</dbReference>
<dbReference type="InterPro" id="IPR045111">
    <property type="entry name" value="Vps41/Vps8"/>
</dbReference>
<dbReference type="EMBL" id="KE361635">
    <property type="protein sequence ID" value="EPQ28250.1"/>
    <property type="molecule type" value="Genomic_DNA"/>
</dbReference>
<dbReference type="Pfam" id="PF23411">
    <property type="entry name" value="Beta-prop_Vps41"/>
    <property type="match status" value="1"/>
</dbReference>
<dbReference type="PANTHER" id="PTHR12616:SF1">
    <property type="entry name" value="VACUOLAR PROTEIN SORTING-ASSOCIATED PROTEIN 41 HOMOLOG"/>
    <property type="match status" value="1"/>
</dbReference>
<evidence type="ECO:0000256" key="1">
    <source>
        <dbReference type="ARBA" id="ARBA00022448"/>
    </source>
</evidence>
<evidence type="ECO:0000256" key="4">
    <source>
        <dbReference type="SAM" id="MobiDB-lite"/>
    </source>
</evidence>
<evidence type="ECO:0000259" key="5">
    <source>
        <dbReference type="Pfam" id="PF23411"/>
    </source>
</evidence>